<dbReference type="Proteomes" id="UP000701853">
    <property type="component" value="Chromosome 8"/>
</dbReference>
<gene>
    <name evidence="2" type="ORF">CXB51_019600</name>
</gene>
<organism evidence="2 3">
    <name type="scientific">Gossypium anomalum</name>
    <dbReference type="NCBI Taxonomy" id="47600"/>
    <lineage>
        <taxon>Eukaryota</taxon>
        <taxon>Viridiplantae</taxon>
        <taxon>Streptophyta</taxon>
        <taxon>Embryophyta</taxon>
        <taxon>Tracheophyta</taxon>
        <taxon>Spermatophyta</taxon>
        <taxon>Magnoliopsida</taxon>
        <taxon>eudicotyledons</taxon>
        <taxon>Gunneridae</taxon>
        <taxon>Pentapetalae</taxon>
        <taxon>rosids</taxon>
        <taxon>malvids</taxon>
        <taxon>Malvales</taxon>
        <taxon>Malvaceae</taxon>
        <taxon>Malvoideae</taxon>
        <taxon>Gossypium</taxon>
    </lineage>
</organism>
<proteinExistence type="predicted"/>
<dbReference type="AlphaFoldDB" id="A0A8J6CWL2"/>
<dbReference type="EMBL" id="JAHUZN010000008">
    <property type="protein sequence ID" value="KAG8486171.1"/>
    <property type="molecule type" value="Genomic_DNA"/>
</dbReference>
<protein>
    <submittedName>
        <fullName evidence="2">Uncharacterized protein</fullName>
    </submittedName>
</protein>
<evidence type="ECO:0000256" key="1">
    <source>
        <dbReference type="SAM" id="MobiDB-lite"/>
    </source>
</evidence>
<evidence type="ECO:0000313" key="2">
    <source>
        <dbReference type="EMBL" id="KAG8486171.1"/>
    </source>
</evidence>
<keyword evidence="3" id="KW-1185">Reference proteome</keyword>
<sequence>MRWGTKWGNIPTTKKGRTKPVNNPSGRKHAGLGLLGSNIKQRRFEATRTGPKRRRSFPPQSVTDGRWSLHLLTLFRSIPKDLTSTIVKNQKCGITLRVRSDFNREETPTYTGSPRFRFTEGQRVRKLAILVQGSNHWALCVPRAHMRGGYDARMS</sequence>
<feature type="region of interest" description="Disordered" evidence="1">
    <location>
        <begin position="1"/>
        <end position="32"/>
    </location>
</feature>
<comment type="caution">
    <text evidence="2">The sequence shown here is derived from an EMBL/GenBank/DDBJ whole genome shotgun (WGS) entry which is preliminary data.</text>
</comment>
<reference evidence="2 3" key="1">
    <citation type="journal article" date="2021" name="bioRxiv">
        <title>The Gossypium anomalum genome as a resource for cotton improvement and evolutionary analysis of hybrid incompatibility.</title>
        <authorList>
            <person name="Grover C.E."/>
            <person name="Yuan D."/>
            <person name="Arick M.A."/>
            <person name="Miller E.R."/>
            <person name="Hu G."/>
            <person name="Peterson D.G."/>
            <person name="Wendel J.F."/>
            <person name="Udall J.A."/>
        </authorList>
    </citation>
    <scope>NUCLEOTIDE SEQUENCE [LARGE SCALE GENOMIC DNA]</scope>
    <source>
        <strain evidence="2">JFW-Udall</strain>
        <tissue evidence="2">Leaf</tissue>
    </source>
</reference>
<accession>A0A8J6CWL2</accession>
<evidence type="ECO:0000313" key="3">
    <source>
        <dbReference type="Proteomes" id="UP000701853"/>
    </source>
</evidence>
<name>A0A8J6CWL2_9ROSI</name>